<dbReference type="PANTHER" id="PTHR43856:SF1">
    <property type="entry name" value="MITOCHONDRIAL CARDIOLIPIN HYDROLASE"/>
    <property type="match status" value="1"/>
</dbReference>
<evidence type="ECO:0000256" key="2">
    <source>
        <dbReference type="ARBA" id="ARBA00008664"/>
    </source>
</evidence>
<keyword evidence="9" id="KW-1185">Reference proteome</keyword>
<comment type="caution">
    <text evidence="8">The sequence shown here is derived from an EMBL/GenBank/DDBJ whole genome shotgun (WGS) entry which is preliminary data.</text>
</comment>
<gene>
    <name evidence="8" type="ORF">HAT2_00464</name>
</gene>
<dbReference type="GO" id="GO:0016042">
    <property type="term" value="P:lipid catabolic process"/>
    <property type="evidence" value="ECO:0007669"/>
    <property type="project" value="UniProtKB-KW"/>
</dbReference>
<comment type="catalytic activity">
    <reaction evidence="1">
        <text>a 1,2-diacyl-sn-glycero-3-phosphocholine + H2O = a 1,2-diacyl-sn-glycero-3-phosphate + choline + H(+)</text>
        <dbReference type="Rhea" id="RHEA:14445"/>
        <dbReference type="ChEBI" id="CHEBI:15354"/>
        <dbReference type="ChEBI" id="CHEBI:15377"/>
        <dbReference type="ChEBI" id="CHEBI:15378"/>
        <dbReference type="ChEBI" id="CHEBI:57643"/>
        <dbReference type="ChEBI" id="CHEBI:58608"/>
        <dbReference type="EC" id="3.1.4.4"/>
    </reaction>
</comment>
<dbReference type="GO" id="GO:0016891">
    <property type="term" value="F:RNA endonuclease activity producing 5'-phosphomonoesters, hydrolytic mechanism"/>
    <property type="evidence" value="ECO:0007669"/>
    <property type="project" value="TreeGrafter"/>
</dbReference>
<dbReference type="GO" id="GO:0006793">
    <property type="term" value="P:phosphorus metabolic process"/>
    <property type="evidence" value="ECO:0007669"/>
    <property type="project" value="UniProtKB-ARBA"/>
</dbReference>
<sequence>MRRWFLKLYPLFSRFFFLSQALLFLLPCKRKEEARDLSLFLDSDSINFALRTDLLRASNCVYAELFRLTDPLIVRTLQQKKASGLSIKLFLDAQCKILPQVKKLDLIGAAIQYDRASGLMHRKVIVIDNRQSWIGSFNITRTGFYLQKNAFLRIENEEVACFLQQAKEKTKSFQIGLSTLQIWKIPPAREALNCLRSSIQKAKFSIRAALFVCSHPQIIEDLIAAHQRGVSVELILDQGQSQGSPQKAILRLYRAGIQPALFKGNQDLHHKFAWIDEEIVLSGSCNWSKNGFSKNRELLFKLITQEPHLIQKIRKLWTNCASNAFAIR</sequence>
<name>A0A369KA10_9BACT</name>
<dbReference type="SUPFAM" id="SSF56024">
    <property type="entry name" value="Phospholipase D/nuclease"/>
    <property type="match status" value="2"/>
</dbReference>
<evidence type="ECO:0000313" key="9">
    <source>
        <dbReference type="Proteomes" id="UP000253816"/>
    </source>
</evidence>
<feature type="domain" description="PLD phosphodiesterase" evidence="7">
    <location>
        <begin position="264"/>
        <end position="291"/>
    </location>
</feature>
<dbReference type="Gene3D" id="3.30.870.10">
    <property type="entry name" value="Endonuclease Chain A"/>
    <property type="match status" value="2"/>
</dbReference>
<comment type="similarity">
    <text evidence="2">Belongs to the phospholipase D family.</text>
</comment>
<accession>A0A369KA10</accession>
<evidence type="ECO:0000256" key="4">
    <source>
        <dbReference type="ARBA" id="ARBA00022801"/>
    </source>
</evidence>
<organism evidence="8 9">
    <name type="scientific">Candidatus Similichlamydia laticola</name>
    <dbReference type="NCBI Taxonomy" id="2170265"/>
    <lineage>
        <taxon>Bacteria</taxon>
        <taxon>Pseudomonadati</taxon>
        <taxon>Chlamydiota</taxon>
        <taxon>Chlamydiia</taxon>
        <taxon>Parachlamydiales</taxon>
        <taxon>Candidatus Parilichlamydiaceae</taxon>
        <taxon>Candidatus Similichlamydia</taxon>
    </lineage>
</organism>
<dbReference type="GO" id="GO:0004630">
    <property type="term" value="F:phospholipase D activity"/>
    <property type="evidence" value="ECO:0007669"/>
    <property type="project" value="UniProtKB-EC"/>
</dbReference>
<dbReference type="EC" id="3.1.4.4" evidence="3"/>
<dbReference type="CDD" id="cd09116">
    <property type="entry name" value="PLDc_Nuc_like"/>
    <property type="match status" value="1"/>
</dbReference>
<dbReference type="RefSeq" id="WP_114544481.1">
    <property type="nucleotide sequence ID" value="NZ_QQBG01000017.1"/>
</dbReference>
<keyword evidence="8" id="KW-0540">Nuclease</keyword>
<evidence type="ECO:0000313" key="8">
    <source>
        <dbReference type="EMBL" id="RDB31431.1"/>
    </source>
</evidence>
<feature type="domain" description="PLD phosphodiesterase" evidence="7">
    <location>
        <begin position="116"/>
        <end position="143"/>
    </location>
</feature>
<evidence type="ECO:0000256" key="1">
    <source>
        <dbReference type="ARBA" id="ARBA00000798"/>
    </source>
</evidence>
<dbReference type="AlphaFoldDB" id="A0A369KA10"/>
<keyword evidence="5" id="KW-0442">Lipid degradation</keyword>
<dbReference type="InterPro" id="IPR025202">
    <property type="entry name" value="PLD-like_dom"/>
</dbReference>
<dbReference type="InterPro" id="IPR001736">
    <property type="entry name" value="PLipase_D/transphosphatidylase"/>
</dbReference>
<evidence type="ECO:0000256" key="6">
    <source>
        <dbReference type="ARBA" id="ARBA00023098"/>
    </source>
</evidence>
<dbReference type="EMBL" id="QQBG01000017">
    <property type="protein sequence ID" value="RDB31431.1"/>
    <property type="molecule type" value="Genomic_DNA"/>
</dbReference>
<dbReference type="PROSITE" id="PS50035">
    <property type="entry name" value="PLD"/>
    <property type="match status" value="2"/>
</dbReference>
<dbReference type="Pfam" id="PF13091">
    <property type="entry name" value="PLDc_2"/>
    <property type="match status" value="2"/>
</dbReference>
<dbReference type="OrthoDB" id="18806at2"/>
<protein>
    <recommendedName>
        <fullName evidence="3">phospholipase D</fullName>
        <ecNumber evidence="3">3.1.4.4</ecNumber>
    </recommendedName>
</protein>
<reference evidence="8 9" key="1">
    <citation type="submission" date="2018-07" db="EMBL/GenBank/DDBJ databases">
        <title>Comparative genomics of the Candidatus Parilichlamydiaceae reveals evidence of convergent evolution and genome reduction in the phylum Chlamydiae.</title>
        <authorList>
            <person name="Taylor-Brown A."/>
            <person name="Polkinghorne A."/>
        </authorList>
    </citation>
    <scope>NUCLEOTIDE SEQUENCE [LARGE SCALE GENOMIC DNA]</scope>
    <source>
        <strain evidence="8 9">Hat2</strain>
    </source>
</reference>
<proteinExistence type="inferred from homology"/>
<dbReference type="SMART" id="SM00155">
    <property type="entry name" value="PLDc"/>
    <property type="match status" value="2"/>
</dbReference>
<keyword evidence="8" id="KW-0255">Endonuclease</keyword>
<dbReference type="InterPro" id="IPR051406">
    <property type="entry name" value="PLD_domain"/>
</dbReference>
<keyword evidence="6" id="KW-0443">Lipid metabolism</keyword>
<keyword evidence="4" id="KW-0378">Hydrolase</keyword>
<dbReference type="PANTHER" id="PTHR43856">
    <property type="entry name" value="CARDIOLIPIN HYDROLASE"/>
    <property type="match status" value="1"/>
</dbReference>
<evidence type="ECO:0000256" key="5">
    <source>
        <dbReference type="ARBA" id="ARBA00022963"/>
    </source>
</evidence>
<dbReference type="Proteomes" id="UP000253816">
    <property type="component" value="Unassembled WGS sequence"/>
</dbReference>
<evidence type="ECO:0000259" key="7">
    <source>
        <dbReference type="PROSITE" id="PS50035"/>
    </source>
</evidence>
<evidence type="ECO:0000256" key="3">
    <source>
        <dbReference type="ARBA" id="ARBA00012027"/>
    </source>
</evidence>